<dbReference type="AlphaFoldDB" id="A0AAD7UZZ1"/>
<feature type="compositionally biased region" description="Acidic residues" evidence="1">
    <location>
        <begin position="233"/>
        <end position="244"/>
    </location>
</feature>
<evidence type="ECO:0000256" key="1">
    <source>
        <dbReference type="SAM" id="MobiDB-lite"/>
    </source>
</evidence>
<sequence>MEAIDDYANENIARSLAYTVLEQRQQHNFTTLVPMASKLLAHRVRFLGPSLSSSSGNDSNEEPSKDEWSNLIQWQKDDCQRIIETEWSTHDQLYRNPVYYKRLDAETLHCMVEFAAVDHRRYAVVLILEEGATDISELKYHNTKAFSEDDWNTNVVKRWSESLEHAERDYMVPPSPEPVATANGHEAPDGYWGQWSSDENDDEEDDDEDLEIKGKRGGRVVDGEKKTSTSMEDKEEDSEDSEDEYYARWSQDPGTLTPGPTDDTTTTVGETRDERRTLQPYKVFQSLADTERQEMQEEYDTSFNPLYTVPSVPDLMDMHTSALHELTQMLHESLPPSSSSGGAATTTTATTHAPPPPLSTTTVDPLPKVVRSRENDEFSQQQQQHVPGAFPLAPTTPPTHASSYGQEAGRMFLEKSMRALIGVARLVGFKDSDILGMVKHIISEDTKAIA</sequence>
<comment type="caution">
    <text evidence="2">The sequence shown here is derived from an EMBL/GenBank/DDBJ whole genome shotgun (WGS) entry which is preliminary data.</text>
</comment>
<feature type="compositionally biased region" description="Acidic residues" evidence="1">
    <location>
        <begin position="198"/>
        <end position="210"/>
    </location>
</feature>
<name>A0AAD7UZZ1_9FUNG</name>
<protein>
    <submittedName>
        <fullName evidence="2">Uncharacterized protein</fullName>
    </submittedName>
</protein>
<dbReference type="GeneID" id="83216146"/>
<feature type="region of interest" description="Disordered" evidence="1">
    <location>
        <begin position="331"/>
        <end position="404"/>
    </location>
</feature>
<dbReference type="EMBL" id="JARTCD010000047">
    <property type="protein sequence ID" value="KAJ8655650.1"/>
    <property type="molecule type" value="Genomic_DNA"/>
</dbReference>
<accession>A0AAD7UZZ1</accession>
<feature type="compositionally biased region" description="Low complexity" evidence="1">
    <location>
        <begin position="333"/>
        <end position="352"/>
    </location>
</feature>
<gene>
    <name evidence="2" type="ORF">O0I10_008739</name>
</gene>
<reference evidence="2 3" key="1">
    <citation type="submission" date="2023-03" db="EMBL/GenBank/DDBJ databases">
        <title>Genome sequence of Lichtheimia ornata CBS 291.66.</title>
        <authorList>
            <person name="Mohabir J.T."/>
            <person name="Shea T.P."/>
            <person name="Kurbessoian T."/>
            <person name="Berby B."/>
            <person name="Fontaine J."/>
            <person name="Livny J."/>
            <person name="Gnirke A."/>
            <person name="Stajich J.E."/>
            <person name="Cuomo C.A."/>
        </authorList>
    </citation>
    <scope>NUCLEOTIDE SEQUENCE [LARGE SCALE GENOMIC DNA]</scope>
    <source>
        <strain evidence="2">CBS 291.66</strain>
    </source>
</reference>
<proteinExistence type="predicted"/>
<feature type="region of interest" description="Disordered" evidence="1">
    <location>
        <begin position="168"/>
        <end position="276"/>
    </location>
</feature>
<feature type="compositionally biased region" description="Basic and acidic residues" evidence="1">
    <location>
        <begin position="211"/>
        <end position="227"/>
    </location>
</feature>
<keyword evidence="3" id="KW-1185">Reference proteome</keyword>
<dbReference type="Proteomes" id="UP001234581">
    <property type="component" value="Unassembled WGS sequence"/>
</dbReference>
<organism evidence="2 3">
    <name type="scientific">Lichtheimia ornata</name>
    <dbReference type="NCBI Taxonomy" id="688661"/>
    <lineage>
        <taxon>Eukaryota</taxon>
        <taxon>Fungi</taxon>
        <taxon>Fungi incertae sedis</taxon>
        <taxon>Mucoromycota</taxon>
        <taxon>Mucoromycotina</taxon>
        <taxon>Mucoromycetes</taxon>
        <taxon>Mucorales</taxon>
        <taxon>Lichtheimiaceae</taxon>
        <taxon>Lichtheimia</taxon>
    </lineage>
</organism>
<feature type="compositionally biased region" description="Low complexity" evidence="1">
    <location>
        <begin position="253"/>
        <end position="269"/>
    </location>
</feature>
<evidence type="ECO:0000313" key="3">
    <source>
        <dbReference type="Proteomes" id="UP001234581"/>
    </source>
</evidence>
<evidence type="ECO:0000313" key="2">
    <source>
        <dbReference type="EMBL" id="KAJ8655650.1"/>
    </source>
</evidence>
<dbReference type="RefSeq" id="XP_058340563.1">
    <property type="nucleotide sequence ID" value="XM_058488740.1"/>
</dbReference>